<reference evidence="12 13" key="2">
    <citation type="journal article" date="2010" name="Stand. Genomic Sci.">
        <title>Complete genome sequence of Gordonia bronchialis type strain (3410).</title>
        <authorList>
            <person name="Ivanova N."/>
            <person name="Sikorski J."/>
            <person name="Jando M."/>
            <person name="Lapidus A."/>
            <person name="Nolan M."/>
            <person name="Lucas S."/>
            <person name="Del Rio T.G."/>
            <person name="Tice H."/>
            <person name="Copeland A."/>
            <person name="Cheng J.F."/>
            <person name="Chen F."/>
            <person name="Bruce D."/>
            <person name="Goodwin L."/>
            <person name="Pitluck S."/>
            <person name="Mavromatis K."/>
            <person name="Ovchinnikova G."/>
            <person name="Pati A."/>
            <person name="Chen A."/>
            <person name="Palaniappan K."/>
            <person name="Land M."/>
            <person name="Hauser L."/>
            <person name="Chang Y.J."/>
            <person name="Jeffries C.D."/>
            <person name="Chain P."/>
            <person name="Saunders E."/>
            <person name="Han C."/>
            <person name="Detter J.C."/>
            <person name="Brettin T."/>
            <person name="Rohde M."/>
            <person name="Goker M."/>
            <person name="Bristow J."/>
            <person name="Eisen J.A."/>
            <person name="Markowitz V."/>
            <person name="Hugenholtz P."/>
            <person name="Klenk H.P."/>
            <person name="Kyrpides N.C."/>
        </authorList>
    </citation>
    <scope>NUCLEOTIDE SEQUENCE [LARGE SCALE GENOMIC DNA]</scope>
    <source>
        <strain evidence="13">ATCC 25592 / DSM 43247 / BCRC 13721 / JCM 3198 / KCTC 3076 / NBRC 16047 / NCTC 10667</strain>
    </source>
</reference>
<evidence type="ECO:0000313" key="12">
    <source>
        <dbReference type="EMBL" id="ACY22919.1"/>
    </source>
</evidence>
<evidence type="ECO:0000256" key="6">
    <source>
        <dbReference type="ARBA" id="ARBA00022967"/>
    </source>
</evidence>
<dbReference type="PANTHER" id="PTHR42711:SF19">
    <property type="entry name" value="DOXORUBICIN RESISTANCE ATP-BINDING PROTEIN DRRA"/>
    <property type="match status" value="1"/>
</dbReference>
<gene>
    <name evidence="12" type="ordered locus">Gbro_3735</name>
</gene>
<dbReference type="InterPro" id="IPR003593">
    <property type="entry name" value="AAA+_ATPase"/>
</dbReference>
<evidence type="ECO:0000313" key="13">
    <source>
        <dbReference type="Proteomes" id="UP000001219"/>
    </source>
</evidence>
<dbReference type="InterPro" id="IPR050763">
    <property type="entry name" value="ABC_transporter_ATP-binding"/>
</dbReference>
<dbReference type="GO" id="GO:0016887">
    <property type="term" value="F:ATP hydrolysis activity"/>
    <property type="evidence" value="ECO:0007669"/>
    <property type="project" value="InterPro"/>
</dbReference>
<feature type="domain" description="ABC transporter" evidence="11">
    <location>
        <begin position="115"/>
        <end position="345"/>
    </location>
</feature>
<dbReference type="FunFam" id="3.40.50.300:FF:000589">
    <property type="entry name" value="ABC transporter, ATP-binding subunit"/>
    <property type="match status" value="1"/>
</dbReference>
<dbReference type="InterPro" id="IPR027417">
    <property type="entry name" value="P-loop_NTPase"/>
</dbReference>
<evidence type="ECO:0000259" key="11">
    <source>
        <dbReference type="PROSITE" id="PS50893"/>
    </source>
</evidence>
<name>D0L2L6_GORB4</name>
<evidence type="ECO:0000256" key="4">
    <source>
        <dbReference type="ARBA" id="ARBA00022741"/>
    </source>
</evidence>
<organism evidence="12 13">
    <name type="scientific">Gordonia bronchialis (strain ATCC 25592 / DSM 43247 / BCRC 13721 / JCM 3198 / KCTC 3076 / NBRC 16047 / NCTC 10667)</name>
    <name type="common">Rhodococcus bronchialis</name>
    <dbReference type="NCBI Taxonomy" id="526226"/>
    <lineage>
        <taxon>Bacteria</taxon>
        <taxon>Bacillati</taxon>
        <taxon>Actinomycetota</taxon>
        <taxon>Actinomycetes</taxon>
        <taxon>Mycobacteriales</taxon>
        <taxon>Gordoniaceae</taxon>
        <taxon>Gordonia</taxon>
    </lineage>
</organism>
<evidence type="ECO:0000256" key="1">
    <source>
        <dbReference type="ARBA" id="ARBA00004413"/>
    </source>
</evidence>
<dbReference type="GO" id="GO:1900753">
    <property type="term" value="P:doxorubicin transport"/>
    <property type="evidence" value="ECO:0007669"/>
    <property type="project" value="InterPro"/>
</dbReference>
<dbReference type="PANTHER" id="PTHR42711">
    <property type="entry name" value="ABC TRANSPORTER ATP-BINDING PROTEIN"/>
    <property type="match status" value="1"/>
</dbReference>
<dbReference type="Pfam" id="PF00005">
    <property type="entry name" value="ABC_tran"/>
    <property type="match status" value="1"/>
</dbReference>
<protein>
    <submittedName>
        <fullName evidence="12">Daunorubicin resistance ABC transporter ATPase subunit</fullName>
    </submittedName>
</protein>
<dbReference type="SUPFAM" id="SSF52540">
    <property type="entry name" value="P-loop containing nucleoside triphosphate hydrolases"/>
    <property type="match status" value="1"/>
</dbReference>
<dbReference type="Proteomes" id="UP000001219">
    <property type="component" value="Chromosome"/>
</dbReference>
<dbReference type="PROSITE" id="PS00211">
    <property type="entry name" value="ABC_TRANSPORTER_1"/>
    <property type="match status" value="1"/>
</dbReference>
<dbReference type="eggNOG" id="COG1131">
    <property type="taxonomic scope" value="Bacteria"/>
</dbReference>
<dbReference type="GO" id="GO:0043215">
    <property type="term" value="P:daunorubicin transport"/>
    <property type="evidence" value="ECO:0007669"/>
    <property type="project" value="InterPro"/>
</dbReference>
<dbReference type="GO" id="GO:0005886">
    <property type="term" value="C:plasma membrane"/>
    <property type="evidence" value="ECO:0007669"/>
    <property type="project" value="UniProtKB-SubCell"/>
</dbReference>
<dbReference type="AlphaFoldDB" id="D0L2L6"/>
<reference evidence="13" key="1">
    <citation type="submission" date="2009-10" db="EMBL/GenBank/DDBJ databases">
        <title>The complete chromosome of Gordonia bronchialis DSM 43247.</title>
        <authorList>
            <consortium name="US DOE Joint Genome Institute (JGI-PGF)"/>
            <person name="Lucas S."/>
            <person name="Copeland A."/>
            <person name="Lapidus A."/>
            <person name="Glavina del Rio T."/>
            <person name="Dalin E."/>
            <person name="Tice H."/>
            <person name="Bruce D."/>
            <person name="Goodwin L."/>
            <person name="Pitluck S."/>
            <person name="Kyrpides N."/>
            <person name="Mavromatis K."/>
            <person name="Ivanova N."/>
            <person name="Ovchinnikova G."/>
            <person name="Saunders E."/>
            <person name="Brettin T."/>
            <person name="Detter J.C."/>
            <person name="Han C."/>
            <person name="Larimer F."/>
            <person name="Land M."/>
            <person name="Hauser L."/>
            <person name="Markowitz V."/>
            <person name="Cheng J.-F."/>
            <person name="Hugenholtz P."/>
            <person name="Woyke T."/>
            <person name="Wu D."/>
            <person name="Jando M."/>
            <person name="Schneider S."/>
            <person name="Goeker M."/>
            <person name="Klenk H.-P."/>
            <person name="Eisen J.A."/>
        </authorList>
    </citation>
    <scope>NUCLEOTIDE SEQUENCE [LARGE SCALE GENOMIC DNA]</scope>
    <source>
        <strain evidence="13">ATCC 25592 / DSM 43247 / BCRC 13721 / JCM 3198 / KCTC 3076 / NBRC 16047 / NCTC 10667</strain>
    </source>
</reference>
<dbReference type="SMART" id="SM00382">
    <property type="entry name" value="AAA"/>
    <property type="match status" value="1"/>
</dbReference>
<proteinExistence type="inferred from homology"/>
<dbReference type="STRING" id="526226.Gbro_3735"/>
<dbReference type="Gene3D" id="3.40.50.300">
    <property type="entry name" value="P-loop containing nucleotide triphosphate hydrolases"/>
    <property type="match status" value="1"/>
</dbReference>
<feature type="compositionally biased region" description="Pro residues" evidence="10">
    <location>
        <begin position="60"/>
        <end position="74"/>
    </location>
</feature>
<dbReference type="KEGG" id="gbr:Gbro_3735"/>
<dbReference type="InterPro" id="IPR017871">
    <property type="entry name" value="ABC_transporter-like_CS"/>
</dbReference>
<evidence type="ECO:0000256" key="7">
    <source>
        <dbReference type="ARBA" id="ARBA00023136"/>
    </source>
</evidence>
<evidence type="ECO:0000256" key="10">
    <source>
        <dbReference type="SAM" id="MobiDB-lite"/>
    </source>
</evidence>
<dbReference type="GO" id="GO:0055085">
    <property type="term" value="P:transmembrane transport"/>
    <property type="evidence" value="ECO:0007669"/>
    <property type="project" value="UniProtKB-ARBA"/>
</dbReference>
<evidence type="ECO:0000256" key="8">
    <source>
        <dbReference type="ARBA" id="ARBA00023251"/>
    </source>
</evidence>
<keyword evidence="3" id="KW-1003">Cell membrane</keyword>
<evidence type="ECO:0000256" key="3">
    <source>
        <dbReference type="ARBA" id="ARBA00022475"/>
    </source>
</evidence>
<keyword evidence="7" id="KW-0472">Membrane</keyword>
<sequence length="446" mass="47284">MPVSGERSPRHARREGTTTAWAAGRHDEPRATAASDAVTRSFPSSPIDERPTGPADPGHVPSPYPPPAYPPSPYPDHAGQPDGWVEHTPIPVVDHPAHTERIPPRGVAVPATPAIEVSGLRKVFGDHVAVDDVSFTVDKGSIFGLLGPNGAGKTTTVNMLCTLLRPDAGTALVNGHDVVHDAAAVRRSIMLTGQFAALDEALTGRENLVLFGRLLGLGKAAAGRRADELLESFGLTDAASRRVREYSGGMRRRIDIACGLVTAPQVVFLDEPTTGLDPRSRQEVWRLVESLREQGVTTLLTTQYLEEADVLSDRIVVIDQGRVIANGTAAELKASIGTAFYEVTPSDPDDVVRVRDVLADLGARMAESPDDPDSPATGLSISVPAPDGANALVEIVRRTTDARLELSDVALRTPTLDEVFLALTAPNGSASREETGAAPPIRVDAL</sequence>
<dbReference type="EMBL" id="CP001802">
    <property type="protein sequence ID" value="ACY22919.1"/>
    <property type="molecule type" value="Genomic_DNA"/>
</dbReference>
<comment type="subcellular location">
    <subcellularLocation>
        <location evidence="1">Cell membrane</location>
        <topology evidence="1">Peripheral membrane protein</topology>
        <orientation evidence="1">Cytoplasmic side</orientation>
    </subcellularLocation>
</comment>
<evidence type="ECO:0000256" key="2">
    <source>
        <dbReference type="ARBA" id="ARBA00022448"/>
    </source>
</evidence>
<dbReference type="HOGENOM" id="CLU_000604_1_2_11"/>
<keyword evidence="13" id="KW-1185">Reference proteome</keyword>
<keyword evidence="8" id="KW-0046">Antibiotic resistance</keyword>
<keyword evidence="6" id="KW-1278">Translocase</keyword>
<dbReference type="NCBIfam" id="TIGR01188">
    <property type="entry name" value="drrA"/>
    <property type="match status" value="1"/>
</dbReference>
<keyword evidence="2" id="KW-0813">Transport</keyword>
<keyword evidence="5" id="KW-0067">ATP-binding</keyword>
<dbReference type="InterPro" id="IPR005894">
    <property type="entry name" value="DrrA"/>
</dbReference>
<dbReference type="GO" id="GO:0046677">
    <property type="term" value="P:response to antibiotic"/>
    <property type="evidence" value="ECO:0007669"/>
    <property type="project" value="UniProtKB-KW"/>
</dbReference>
<dbReference type="InterPro" id="IPR003439">
    <property type="entry name" value="ABC_transporter-like_ATP-bd"/>
</dbReference>
<dbReference type="PROSITE" id="PS50893">
    <property type="entry name" value="ABC_TRANSPORTER_2"/>
    <property type="match status" value="1"/>
</dbReference>
<keyword evidence="4" id="KW-0547">Nucleotide-binding</keyword>
<comment type="similarity">
    <text evidence="9">Belongs to the ABC transporter superfamily. Drug exporter-1 (DrugE1) (TC 3.A.1.105) family.</text>
</comment>
<accession>D0L2L6</accession>
<feature type="region of interest" description="Disordered" evidence="10">
    <location>
        <begin position="1"/>
        <end position="84"/>
    </location>
</feature>
<evidence type="ECO:0000256" key="9">
    <source>
        <dbReference type="ARBA" id="ARBA00049985"/>
    </source>
</evidence>
<evidence type="ECO:0000256" key="5">
    <source>
        <dbReference type="ARBA" id="ARBA00022840"/>
    </source>
</evidence>
<dbReference type="GO" id="GO:0005524">
    <property type="term" value="F:ATP binding"/>
    <property type="evidence" value="ECO:0007669"/>
    <property type="project" value="UniProtKB-KW"/>
</dbReference>